<sequence>MLLAKDEAILGTDPALWRIPADLCATTLDYQESYRRRTLQGIGRLPRWGTEREVTIAAVGICAQYRDAGAAFLCEVAEEKEEMAPASPHLTSRVESTGPLFGTTGIVDEESTTEGDPERVQQG</sequence>
<keyword evidence="3" id="KW-1185">Reference proteome</keyword>
<organism evidence="2 3">
    <name type="scientific">Nannochloropsis salina CCMP1776</name>
    <dbReference type="NCBI Taxonomy" id="1027361"/>
    <lineage>
        <taxon>Eukaryota</taxon>
        <taxon>Sar</taxon>
        <taxon>Stramenopiles</taxon>
        <taxon>Ochrophyta</taxon>
        <taxon>Eustigmatophyceae</taxon>
        <taxon>Eustigmatales</taxon>
        <taxon>Monodopsidaceae</taxon>
        <taxon>Microchloropsis</taxon>
        <taxon>Microchloropsis salina</taxon>
    </lineage>
</organism>
<evidence type="ECO:0000256" key="1">
    <source>
        <dbReference type="SAM" id="MobiDB-lite"/>
    </source>
</evidence>
<gene>
    <name evidence="2" type="ORF">NSK_005531</name>
</gene>
<protein>
    <submittedName>
        <fullName evidence="2">Uncharacterized protein</fullName>
    </submittedName>
</protein>
<comment type="caution">
    <text evidence="2">The sequence shown here is derived from an EMBL/GenBank/DDBJ whole genome shotgun (WGS) entry which is preliminary data.</text>
</comment>
<reference evidence="2 3" key="1">
    <citation type="submission" date="2019-01" db="EMBL/GenBank/DDBJ databases">
        <title>Nuclear Genome Assembly of the Microalgal Biofuel strain Nannochloropsis salina CCMP1776.</title>
        <authorList>
            <person name="Hovde B."/>
        </authorList>
    </citation>
    <scope>NUCLEOTIDE SEQUENCE [LARGE SCALE GENOMIC DNA]</scope>
    <source>
        <strain evidence="2 3">CCMP1776</strain>
    </source>
</reference>
<proteinExistence type="predicted"/>
<name>A0A4D9CY74_9STRA</name>
<dbReference type="Proteomes" id="UP000355283">
    <property type="component" value="Unassembled WGS sequence"/>
</dbReference>
<evidence type="ECO:0000313" key="2">
    <source>
        <dbReference type="EMBL" id="TFJ83157.1"/>
    </source>
</evidence>
<evidence type="ECO:0000313" key="3">
    <source>
        <dbReference type="Proteomes" id="UP000355283"/>
    </source>
</evidence>
<dbReference type="AlphaFoldDB" id="A0A4D9CY74"/>
<feature type="region of interest" description="Disordered" evidence="1">
    <location>
        <begin position="83"/>
        <end position="123"/>
    </location>
</feature>
<dbReference type="EMBL" id="SDOX01000066">
    <property type="protein sequence ID" value="TFJ83157.1"/>
    <property type="molecule type" value="Genomic_DNA"/>
</dbReference>
<accession>A0A4D9CY74</accession>